<proteinExistence type="predicted"/>
<accession>A0A0F9NQ83</accession>
<dbReference type="AlphaFoldDB" id="A0A0F9NQ83"/>
<organism evidence="1">
    <name type="scientific">marine sediment metagenome</name>
    <dbReference type="NCBI Taxonomy" id="412755"/>
    <lineage>
        <taxon>unclassified sequences</taxon>
        <taxon>metagenomes</taxon>
        <taxon>ecological metagenomes</taxon>
    </lineage>
</organism>
<gene>
    <name evidence="1" type="ORF">LCGC14_1232800</name>
</gene>
<reference evidence="1" key="1">
    <citation type="journal article" date="2015" name="Nature">
        <title>Complex archaea that bridge the gap between prokaryotes and eukaryotes.</title>
        <authorList>
            <person name="Spang A."/>
            <person name="Saw J.H."/>
            <person name="Jorgensen S.L."/>
            <person name="Zaremba-Niedzwiedzka K."/>
            <person name="Martijn J."/>
            <person name="Lind A.E."/>
            <person name="van Eijk R."/>
            <person name="Schleper C."/>
            <person name="Guy L."/>
            <person name="Ettema T.J."/>
        </authorList>
    </citation>
    <scope>NUCLEOTIDE SEQUENCE</scope>
</reference>
<comment type="caution">
    <text evidence="1">The sequence shown here is derived from an EMBL/GenBank/DDBJ whole genome shotgun (WGS) entry which is preliminary data.</text>
</comment>
<dbReference type="EMBL" id="LAZR01006593">
    <property type="protein sequence ID" value="KKM91010.1"/>
    <property type="molecule type" value="Genomic_DNA"/>
</dbReference>
<sequence>MYKEMVDTIELDISEFSKEITYETAGGKILVKYNLNFPPHSGYRSFKKDTDAKIFIEQIKKEGDKVTYK</sequence>
<protein>
    <submittedName>
        <fullName evidence="1">Uncharacterized protein</fullName>
    </submittedName>
</protein>
<name>A0A0F9NQ83_9ZZZZ</name>
<evidence type="ECO:0000313" key="1">
    <source>
        <dbReference type="EMBL" id="KKM91010.1"/>
    </source>
</evidence>